<organism evidence="11 12">
    <name type="scientific">candidate division TA06 bacterium</name>
    <dbReference type="NCBI Taxonomy" id="2250710"/>
    <lineage>
        <taxon>Bacteria</taxon>
        <taxon>Bacteria division TA06</taxon>
    </lineage>
</organism>
<evidence type="ECO:0000256" key="9">
    <source>
        <dbReference type="ARBA" id="ARBA00023264"/>
    </source>
</evidence>
<protein>
    <recommendedName>
        <fullName evidence="10">Glycerol-3-phosphate acyltransferase</fullName>
    </recommendedName>
    <alternativeName>
        <fullName evidence="10">Acyl-PO4 G3P acyltransferase</fullName>
    </alternativeName>
    <alternativeName>
        <fullName evidence="10">Acyl-phosphate--glycerol-3-phosphate acyltransferase</fullName>
    </alternativeName>
    <alternativeName>
        <fullName evidence="10">G3P acyltransferase</fullName>
        <shortName evidence="10">GPAT</shortName>
        <ecNumber evidence="10">2.3.1.275</ecNumber>
    </alternativeName>
    <alternativeName>
        <fullName evidence="10">Lysophosphatidic acid synthase</fullName>
        <shortName evidence="10">LPA synthase</shortName>
    </alternativeName>
</protein>
<evidence type="ECO:0000313" key="11">
    <source>
        <dbReference type="EMBL" id="TET47356.1"/>
    </source>
</evidence>
<dbReference type="PANTHER" id="PTHR30309:SF0">
    <property type="entry name" value="GLYCEROL-3-PHOSPHATE ACYLTRANSFERASE-RELATED"/>
    <property type="match status" value="1"/>
</dbReference>
<dbReference type="SMART" id="SM01207">
    <property type="entry name" value="G3P_acyltransf"/>
    <property type="match status" value="1"/>
</dbReference>
<comment type="function">
    <text evidence="10">Catalyzes the transfer of an acyl group from acyl-phosphate (acyl-PO(4)) to glycerol-3-phosphate (G3P) to form lysophosphatidic acid (LPA). This enzyme utilizes acyl-phosphate as fatty acyl donor, but not acyl-CoA or acyl-ACP.</text>
</comment>
<keyword evidence="9 10" id="KW-1208">Phospholipid metabolism</keyword>
<proteinExistence type="inferred from homology"/>
<keyword evidence="4 10" id="KW-0812">Transmembrane</keyword>
<evidence type="ECO:0000256" key="8">
    <source>
        <dbReference type="ARBA" id="ARBA00023209"/>
    </source>
</evidence>
<comment type="subcellular location">
    <subcellularLocation>
        <location evidence="10">Cell membrane</location>
        <topology evidence="10">Multi-pass membrane protein</topology>
    </subcellularLocation>
</comment>
<dbReference type="GO" id="GO:0043772">
    <property type="term" value="F:acyl-phosphate glycerol-3-phosphate acyltransferase activity"/>
    <property type="evidence" value="ECO:0007669"/>
    <property type="project" value="UniProtKB-UniRule"/>
</dbReference>
<reference evidence="11 12" key="1">
    <citation type="submission" date="2019-03" db="EMBL/GenBank/DDBJ databases">
        <title>Metabolic potential of uncultured bacteria and archaea associated with petroleum seepage in deep-sea sediments.</title>
        <authorList>
            <person name="Dong X."/>
            <person name="Hubert C."/>
        </authorList>
    </citation>
    <scope>NUCLEOTIDE SEQUENCE [LARGE SCALE GENOMIC DNA]</scope>
    <source>
        <strain evidence="11">E44_bin18</strain>
    </source>
</reference>
<keyword evidence="7 10" id="KW-0472">Membrane</keyword>
<dbReference type="Pfam" id="PF02660">
    <property type="entry name" value="G3P_acyltransf"/>
    <property type="match status" value="1"/>
</dbReference>
<evidence type="ECO:0000256" key="6">
    <source>
        <dbReference type="ARBA" id="ARBA00023098"/>
    </source>
</evidence>
<keyword evidence="2 10" id="KW-0444">Lipid biosynthesis</keyword>
<comment type="subunit">
    <text evidence="10">Probably interacts with PlsX.</text>
</comment>
<name>A0A523UXV7_UNCT6</name>
<comment type="catalytic activity">
    <reaction evidence="10">
        <text>an acyl phosphate + sn-glycerol 3-phosphate = a 1-acyl-sn-glycero-3-phosphate + phosphate</text>
        <dbReference type="Rhea" id="RHEA:34075"/>
        <dbReference type="ChEBI" id="CHEBI:43474"/>
        <dbReference type="ChEBI" id="CHEBI:57597"/>
        <dbReference type="ChEBI" id="CHEBI:57970"/>
        <dbReference type="ChEBI" id="CHEBI:59918"/>
        <dbReference type="EC" id="2.3.1.275"/>
    </reaction>
</comment>
<evidence type="ECO:0000313" key="12">
    <source>
        <dbReference type="Proteomes" id="UP000315525"/>
    </source>
</evidence>
<dbReference type="PANTHER" id="PTHR30309">
    <property type="entry name" value="INNER MEMBRANE PROTEIN YGIH"/>
    <property type="match status" value="1"/>
</dbReference>
<comment type="pathway">
    <text evidence="10">Lipid metabolism; phospholipid metabolism.</text>
</comment>
<dbReference type="UniPathway" id="UPA00085"/>
<dbReference type="EC" id="2.3.1.275" evidence="10"/>
<feature type="transmembrane region" description="Helical" evidence="10">
    <location>
        <begin position="173"/>
        <end position="191"/>
    </location>
</feature>
<evidence type="ECO:0000256" key="2">
    <source>
        <dbReference type="ARBA" id="ARBA00022516"/>
    </source>
</evidence>
<evidence type="ECO:0000256" key="7">
    <source>
        <dbReference type="ARBA" id="ARBA00023136"/>
    </source>
</evidence>
<comment type="caution">
    <text evidence="11">The sequence shown here is derived from an EMBL/GenBank/DDBJ whole genome shotgun (WGS) entry which is preliminary data.</text>
</comment>
<gene>
    <name evidence="10 11" type="primary">plsY</name>
    <name evidence="11" type="ORF">E3J62_01870</name>
</gene>
<dbReference type="Proteomes" id="UP000315525">
    <property type="component" value="Unassembled WGS sequence"/>
</dbReference>
<keyword evidence="11" id="KW-0012">Acyltransferase</keyword>
<dbReference type="AlphaFoldDB" id="A0A523UXV7"/>
<feature type="transmembrane region" description="Helical" evidence="10">
    <location>
        <begin position="116"/>
        <end position="137"/>
    </location>
</feature>
<keyword evidence="1 10" id="KW-1003">Cell membrane</keyword>
<evidence type="ECO:0000256" key="3">
    <source>
        <dbReference type="ARBA" id="ARBA00022679"/>
    </source>
</evidence>
<dbReference type="GO" id="GO:0005886">
    <property type="term" value="C:plasma membrane"/>
    <property type="evidence" value="ECO:0007669"/>
    <property type="project" value="UniProtKB-SubCell"/>
</dbReference>
<keyword evidence="3 10" id="KW-0808">Transferase</keyword>
<dbReference type="InterPro" id="IPR003811">
    <property type="entry name" value="G3P_acylTferase_PlsY"/>
</dbReference>
<dbReference type="HAMAP" id="MF_01043">
    <property type="entry name" value="PlsY"/>
    <property type="match status" value="1"/>
</dbReference>
<feature type="transmembrane region" description="Helical" evidence="10">
    <location>
        <begin position="88"/>
        <end position="104"/>
    </location>
</feature>
<keyword evidence="6 10" id="KW-0443">Lipid metabolism</keyword>
<evidence type="ECO:0000256" key="10">
    <source>
        <dbReference type="HAMAP-Rule" id="MF_01043"/>
    </source>
</evidence>
<accession>A0A523UXV7</accession>
<keyword evidence="5 10" id="KW-1133">Transmembrane helix</keyword>
<evidence type="ECO:0000256" key="4">
    <source>
        <dbReference type="ARBA" id="ARBA00022692"/>
    </source>
</evidence>
<dbReference type="NCBIfam" id="TIGR00023">
    <property type="entry name" value="glycerol-3-phosphate 1-O-acyltransferase PlsY"/>
    <property type="match status" value="1"/>
</dbReference>
<sequence length="215" mass="23074">MVGSEEKVIYIIAFIAGFIPGSIPFGFIVVKLLRRTDIREHGSGNIGATNVIRVVGKGPGIFVFFFDVMKGLLPALIFKLLFNTNAGIAAGVGAIAGHMFTPILKFKGGKGVATSLGVFIGLAPIASAVAFGVWLIVFLSFRWVSLASVAGAISLPVFLYISRSLAFSEFSPGLLVFALVATLVVIMRHSANIKRLCRGKEPKFSWEKKLQQDRG</sequence>
<dbReference type="GO" id="GO:0008654">
    <property type="term" value="P:phospholipid biosynthetic process"/>
    <property type="evidence" value="ECO:0007669"/>
    <property type="project" value="UniProtKB-UniRule"/>
</dbReference>
<comment type="similarity">
    <text evidence="10">Belongs to the PlsY family.</text>
</comment>
<evidence type="ECO:0000256" key="1">
    <source>
        <dbReference type="ARBA" id="ARBA00022475"/>
    </source>
</evidence>
<keyword evidence="8 10" id="KW-0594">Phospholipid biosynthesis</keyword>
<feature type="transmembrane region" description="Helical" evidence="10">
    <location>
        <begin position="12"/>
        <end position="33"/>
    </location>
</feature>
<dbReference type="EMBL" id="SOJN01000023">
    <property type="protein sequence ID" value="TET47356.1"/>
    <property type="molecule type" value="Genomic_DNA"/>
</dbReference>
<feature type="transmembrane region" description="Helical" evidence="10">
    <location>
        <begin position="143"/>
        <end position="161"/>
    </location>
</feature>
<evidence type="ECO:0000256" key="5">
    <source>
        <dbReference type="ARBA" id="ARBA00022989"/>
    </source>
</evidence>